<accession>A0A0A9DS88</accession>
<organism evidence="1">
    <name type="scientific">Arundo donax</name>
    <name type="common">Giant reed</name>
    <name type="synonym">Donax arundinaceus</name>
    <dbReference type="NCBI Taxonomy" id="35708"/>
    <lineage>
        <taxon>Eukaryota</taxon>
        <taxon>Viridiplantae</taxon>
        <taxon>Streptophyta</taxon>
        <taxon>Embryophyta</taxon>
        <taxon>Tracheophyta</taxon>
        <taxon>Spermatophyta</taxon>
        <taxon>Magnoliopsida</taxon>
        <taxon>Liliopsida</taxon>
        <taxon>Poales</taxon>
        <taxon>Poaceae</taxon>
        <taxon>PACMAD clade</taxon>
        <taxon>Arundinoideae</taxon>
        <taxon>Arundineae</taxon>
        <taxon>Arundo</taxon>
    </lineage>
</organism>
<reference evidence="1" key="1">
    <citation type="submission" date="2014-09" db="EMBL/GenBank/DDBJ databases">
        <authorList>
            <person name="Magalhaes I.L.F."/>
            <person name="Oliveira U."/>
            <person name="Santos F.R."/>
            <person name="Vidigal T.H.D.A."/>
            <person name="Brescovit A.D."/>
            <person name="Santos A.J."/>
        </authorList>
    </citation>
    <scope>NUCLEOTIDE SEQUENCE</scope>
    <source>
        <tissue evidence="1">Shoot tissue taken approximately 20 cm above the soil surface</tissue>
    </source>
</reference>
<dbReference type="AlphaFoldDB" id="A0A0A9DS88"/>
<name>A0A0A9DS88_ARUDO</name>
<proteinExistence type="predicted"/>
<protein>
    <submittedName>
        <fullName evidence="1">Uncharacterized protein</fullName>
    </submittedName>
</protein>
<evidence type="ECO:0000313" key="1">
    <source>
        <dbReference type="EMBL" id="JAD86597.1"/>
    </source>
</evidence>
<dbReference type="EMBL" id="GBRH01211298">
    <property type="protein sequence ID" value="JAD86597.1"/>
    <property type="molecule type" value="Transcribed_RNA"/>
</dbReference>
<sequence>MAVAGSRMLFTVNVNMAQIWCYSISYEQNILFCIRKRLMLFQFSG</sequence>
<reference evidence="1" key="2">
    <citation type="journal article" date="2015" name="Data Brief">
        <title>Shoot transcriptome of the giant reed, Arundo donax.</title>
        <authorList>
            <person name="Barrero R.A."/>
            <person name="Guerrero F.D."/>
            <person name="Moolhuijzen P."/>
            <person name="Goolsby J.A."/>
            <person name="Tidwell J."/>
            <person name="Bellgard S.E."/>
            <person name="Bellgard M.I."/>
        </authorList>
    </citation>
    <scope>NUCLEOTIDE SEQUENCE</scope>
    <source>
        <tissue evidence="1">Shoot tissue taken approximately 20 cm above the soil surface</tissue>
    </source>
</reference>